<keyword evidence="10" id="KW-1185">Reference proteome</keyword>
<comment type="caution">
    <text evidence="9">The sequence shown here is derived from an EMBL/GenBank/DDBJ whole genome shotgun (WGS) entry which is preliminary data.</text>
</comment>
<feature type="transmembrane region" description="Helical" evidence="8">
    <location>
        <begin position="869"/>
        <end position="888"/>
    </location>
</feature>
<evidence type="ECO:0000256" key="7">
    <source>
        <dbReference type="ARBA" id="ARBA00023136"/>
    </source>
</evidence>
<feature type="transmembrane region" description="Helical" evidence="8">
    <location>
        <begin position="365"/>
        <end position="384"/>
    </location>
</feature>
<dbReference type="Pfam" id="PF00873">
    <property type="entry name" value="ACR_tran"/>
    <property type="match status" value="1"/>
</dbReference>
<dbReference type="GO" id="GO:0042910">
    <property type="term" value="F:xenobiotic transmembrane transporter activity"/>
    <property type="evidence" value="ECO:0007669"/>
    <property type="project" value="TreeGrafter"/>
</dbReference>
<comment type="subcellular location">
    <subcellularLocation>
        <location evidence="1">Cell membrane</location>
        <topology evidence="1">Multi-pass membrane protein</topology>
    </subcellularLocation>
</comment>
<keyword evidence="3" id="KW-0813">Transport</keyword>
<dbReference type="GO" id="GO:0005886">
    <property type="term" value="C:plasma membrane"/>
    <property type="evidence" value="ECO:0007669"/>
    <property type="project" value="UniProtKB-SubCell"/>
</dbReference>
<dbReference type="Gene3D" id="1.20.1640.10">
    <property type="entry name" value="Multidrug efflux transporter AcrB transmembrane domain"/>
    <property type="match status" value="2"/>
</dbReference>
<gene>
    <name evidence="9" type="ORF">GCM10017044_12440</name>
</gene>
<dbReference type="InterPro" id="IPR001036">
    <property type="entry name" value="Acrflvin-R"/>
</dbReference>
<keyword evidence="7 8" id="KW-0472">Membrane</keyword>
<feature type="transmembrane region" description="Helical" evidence="8">
    <location>
        <begin position="921"/>
        <end position="950"/>
    </location>
</feature>
<evidence type="ECO:0000256" key="2">
    <source>
        <dbReference type="ARBA" id="ARBA00010942"/>
    </source>
</evidence>
<dbReference type="Gene3D" id="3.30.70.1430">
    <property type="entry name" value="Multidrug efflux transporter AcrB pore domain"/>
    <property type="match status" value="2"/>
</dbReference>
<feature type="transmembrane region" description="Helical" evidence="8">
    <location>
        <begin position="478"/>
        <end position="498"/>
    </location>
</feature>
<dbReference type="InterPro" id="IPR027463">
    <property type="entry name" value="AcrB_DN_DC_subdom"/>
</dbReference>
<proteinExistence type="inferred from homology"/>
<dbReference type="EMBL" id="BNCI01000001">
    <property type="protein sequence ID" value="GHF19366.1"/>
    <property type="molecule type" value="Genomic_DNA"/>
</dbReference>
<dbReference type="GO" id="GO:0008324">
    <property type="term" value="F:monoatomic cation transmembrane transporter activity"/>
    <property type="evidence" value="ECO:0007669"/>
    <property type="project" value="InterPro"/>
</dbReference>
<dbReference type="PANTHER" id="PTHR32063">
    <property type="match status" value="1"/>
</dbReference>
<protein>
    <submittedName>
        <fullName evidence="9">Cation transporter</fullName>
    </submittedName>
</protein>
<reference evidence="9" key="2">
    <citation type="submission" date="2020-09" db="EMBL/GenBank/DDBJ databases">
        <authorList>
            <person name="Sun Q."/>
            <person name="Kim S."/>
        </authorList>
    </citation>
    <scope>NUCLEOTIDE SEQUENCE</scope>
    <source>
        <strain evidence="9">KCTC 42590</strain>
    </source>
</reference>
<dbReference type="Gene3D" id="3.30.70.1440">
    <property type="entry name" value="Multidrug efflux transporter AcrB pore domain"/>
    <property type="match status" value="1"/>
</dbReference>
<dbReference type="Gene3D" id="3.30.70.1320">
    <property type="entry name" value="Multidrug efflux transporter AcrB pore domain like"/>
    <property type="match status" value="1"/>
</dbReference>
<dbReference type="PRINTS" id="PR00702">
    <property type="entry name" value="ACRIFLAVINRP"/>
</dbReference>
<organism evidence="9 10">
    <name type="scientific">Kordiimonas sediminis</name>
    <dbReference type="NCBI Taxonomy" id="1735581"/>
    <lineage>
        <taxon>Bacteria</taxon>
        <taxon>Pseudomonadati</taxon>
        <taxon>Pseudomonadota</taxon>
        <taxon>Alphaproteobacteria</taxon>
        <taxon>Kordiimonadales</taxon>
        <taxon>Kordiimonadaceae</taxon>
        <taxon>Kordiimonas</taxon>
    </lineage>
</organism>
<dbReference type="Proteomes" id="UP000630923">
    <property type="component" value="Unassembled WGS sequence"/>
</dbReference>
<dbReference type="PANTHER" id="PTHR32063:SF19">
    <property type="entry name" value="CATION EFFLUX SYSTEM PROTEIN CUSA"/>
    <property type="match status" value="1"/>
</dbReference>
<dbReference type="Gene3D" id="3.30.2090.10">
    <property type="entry name" value="Multidrug efflux transporter AcrB TolC docking domain, DN and DC subdomains"/>
    <property type="match status" value="2"/>
</dbReference>
<feature type="transmembrane region" description="Helical" evidence="8">
    <location>
        <begin position="971"/>
        <end position="992"/>
    </location>
</feature>
<keyword evidence="4" id="KW-1003">Cell membrane</keyword>
<accession>A0A919AQJ4</accession>
<feature type="transmembrane region" description="Helical" evidence="8">
    <location>
        <begin position="1004"/>
        <end position="1030"/>
    </location>
</feature>
<dbReference type="SUPFAM" id="SSF82714">
    <property type="entry name" value="Multidrug efflux transporter AcrB TolC docking domain, DN and DC subdomains"/>
    <property type="match status" value="2"/>
</dbReference>
<dbReference type="NCBIfam" id="TIGR00914">
    <property type="entry name" value="2A0601"/>
    <property type="match status" value="1"/>
</dbReference>
<comment type="similarity">
    <text evidence="2">Belongs to the resistance-nodulation-cell division (RND) (TC 2.A.6) family.</text>
</comment>
<dbReference type="SUPFAM" id="SSF82866">
    <property type="entry name" value="Multidrug efflux transporter AcrB transmembrane domain"/>
    <property type="match status" value="2"/>
</dbReference>
<evidence type="ECO:0000313" key="9">
    <source>
        <dbReference type="EMBL" id="GHF19366.1"/>
    </source>
</evidence>
<feature type="transmembrane region" description="Helical" evidence="8">
    <location>
        <begin position="390"/>
        <end position="411"/>
    </location>
</feature>
<evidence type="ECO:0000256" key="8">
    <source>
        <dbReference type="SAM" id="Phobius"/>
    </source>
</evidence>
<dbReference type="SUPFAM" id="SSF82693">
    <property type="entry name" value="Multidrug efflux transporter AcrB pore domain, PN1, PN2, PC1 and PC2 subdomains"/>
    <property type="match status" value="2"/>
</dbReference>
<evidence type="ECO:0000256" key="4">
    <source>
        <dbReference type="ARBA" id="ARBA00022475"/>
    </source>
</evidence>
<keyword evidence="6 8" id="KW-1133">Transmembrane helix</keyword>
<evidence type="ECO:0000313" key="10">
    <source>
        <dbReference type="Proteomes" id="UP000630923"/>
    </source>
</evidence>
<feature type="transmembrane region" description="Helical" evidence="8">
    <location>
        <begin position="439"/>
        <end position="458"/>
    </location>
</feature>
<sequence length="1037" mass="111873">MIACIIRGSINQRGLVLMMALVLLFTGIYSVRQTPLDAIPDLSDVQVIVRTSYAGQAPQVIEDQVTYPLTTAMLSVPRATTVRGYSFFGDSYVYILFEDGTDIYWARSRVLEILSQISDRLPDGAKAELGPDATGVGWVYQYALVDRTGNLGLDELTSLQNWFLKFELQSLDGVSEVATVGGMVKQYQIAVDPERLLQHGLTFKKVVAAVRQGNSETGGSVLEMAEAEYMVRGRGYIASLDDIRSLPLAVNAAGTALTIGDVASVTTGPQMRRGVTDLNGEGEAVGGVVVMRFGGNAMTTIEAVKDRLETLKPSLPEGVEIVEVYDRSSLITRAVETLQEKLIEEIVIVSIVCMLFLFHFRSSLVIVATLPLGILAAFVMLNLQGLNANIMSLGGIAIAIGAMVDAAIVMIEALHKKMEKTEVTAENRWELVAESTKEVGPALFFSLLIITVSFLPVFALEAQEGRLFKPLAYTKTYAMAAAAILSITLVPVLMGYLIRGRIRSEQSNPVSRLLIAVYRPLLAVTLKFPKMAIIVSTVIALSALYPASKLGTEFMPELAEGDILYMPSAFPGISVGKVSQILQQTDRMIMTVPEVLSAYGKAGRAQTATDPAPLTMIETTIRLKPQEEWRDGMTLEKIKAELDKAVQVPGLTNAWVMPIKGRIDMLATGIKTPIGIKLAGPSLDALADIGLELETILKDVPGTASVYSERVVGGRYIDISVKRDVIARYGLQVDDVNDMIRYAVGGMNIGLTVEGRERYPINVRLPRDSRSNPDMLRRIPLVTPSGAQVLLGDLADVTLTTGPGMIRSENARLSAWVYVDIHSGADGVDLGSYVEQARSVVAAELDLPPGYSLTWSGQFEYMERAGEKLQVIVPVTLALIVIILFLAFRQLRDVALILISLPLALSGGVWLLYALDYNISIAVAVGFIALAGVAVEIAVVMILFLNSALAEKGQAFTKSDVRDAIMSGALMRLRPIAMTVVTIFAGLLPIMLGSGTGSEVMRPIAAPMVGGMASATVLTLIMLPALFALIHGRKAKG</sequence>
<evidence type="ECO:0000256" key="6">
    <source>
        <dbReference type="ARBA" id="ARBA00022989"/>
    </source>
</evidence>
<keyword evidence="5 8" id="KW-0812">Transmembrane</keyword>
<feature type="transmembrane region" description="Helical" evidence="8">
    <location>
        <begin position="895"/>
        <end position="915"/>
    </location>
</feature>
<dbReference type="InterPro" id="IPR004763">
    <property type="entry name" value="CusA-like"/>
</dbReference>
<dbReference type="RefSeq" id="WP_191250927.1">
    <property type="nucleotide sequence ID" value="NZ_BNCI01000001.1"/>
</dbReference>
<reference evidence="9" key="1">
    <citation type="journal article" date="2014" name="Int. J. Syst. Evol. Microbiol.">
        <title>Complete genome sequence of Corynebacterium casei LMG S-19264T (=DSM 44701T), isolated from a smear-ripened cheese.</title>
        <authorList>
            <consortium name="US DOE Joint Genome Institute (JGI-PGF)"/>
            <person name="Walter F."/>
            <person name="Albersmeier A."/>
            <person name="Kalinowski J."/>
            <person name="Ruckert C."/>
        </authorList>
    </citation>
    <scope>NUCLEOTIDE SEQUENCE</scope>
    <source>
        <strain evidence="9">KCTC 42590</strain>
    </source>
</reference>
<name>A0A919AQJ4_9PROT</name>
<evidence type="ECO:0000256" key="3">
    <source>
        <dbReference type="ARBA" id="ARBA00022448"/>
    </source>
</evidence>
<evidence type="ECO:0000256" key="5">
    <source>
        <dbReference type="ARBA" id="ARBA00022692"/>
    </source>
</evidence>
<evidence type="ECO:0000256" key="1">
    <source>
        <dbReference type="ARBA" id="ARBA00004651"/>
    </source>
</evidence>
<dbReference type="AlphaFoldDB" id="A0A919AQJ4"/>